<organism evidence="2 3">
    <name type="scientific">Bradyrhizobium septentrionale</name>
    <dbReference type="NCBI Taxonomy" id="1404411"/>
    <lineage>
        <taxon>Bacteria</taxon>
        <taxon>Pseudomonadati</taxon>
        <taxon>Pseudomonadota</taxon>
        <taxon>Alphaproteobacteria</taxon>
        <taxon>Hyphomicrobiales</taxon>
        <taxon>Nitrobacteraceae</taxon>
        <taxon>Bradyrhizobium</taxon>
    </lineage>
</organism>
<keyword evidence="3" id="KW-1185">Reference proteome</keyword>
<proteinExistence type="predicted"/>
<sequence>MSFQLTVLKVLAGQPAGRASVAEVRHAVEILMNSGKDWTDRMKRLLAHAPDLNIFSARFVLRDLEGWSITEEGRQFLSALETAVAVRREPPRSTADLPPGEPAAHPATDAARSLDPPTSRRQKPRRRRRNSQSSRRTA</sequence>
<dbReference type="EMBL" id="CP147711">
    <property type="protein sequence ID" value="WXC83453.1"/>
    <property type="molecule type" value="Genomic_DNA"/>
</dbReference>
<protein>
    <submittedName>
        <fullName evidence="2">Uncharacterized protein</fullName>
    </submittedName>
</protein>
<gene>
    <name evidence="2" type="ORF">WDK88_18660</name>
</gene>
<name>A0ABZ2P8F0_9BRAD</name>
<feature type="compositionally biased region" description="Basic residues" evidence="1">
    <location>
        <begin position="120"/>
        <end position="130"/>
    </location>
</feature>
<feature type="region of interest" description="Disordered" evidence="1">
    <location>
        <begin position="87"/>
        <end position="138"/>
    </location>
</feature>
<reference evidence="2" key="1">
    <citation type="journal article" date="2021" name="Int. J. Syst. Evol. Microbiol.">
        <title>Bradyrhizobium septentrionale sp. nov. (sv. septentrionale) and Bradyrhizobium quebecense sp. nov. (sv. septentrionale) associated with legumes native to Canada possess rearranged symbiosis genes and numerous insertion sequences.</title>
        <authorList>
            <person name="Bromfield E.S.P."/>
            <person name="Cloutier S."/>
        </authorList>
    </citation>
    <scope>NUCLEOTIDE SEQUENCE</scope>
    <source>
        <strain evidence="2">5S5</strain>
    </source>
</reference>
<accession>A0ABZ2P8F0</accession>
<dbReference type="RefSeq" id="WP_338821612.1">
    <property type="nucleotide sequence ID" value="NZ_CP147708.1"/>
</dbReference>
<dbReference type="Proteomes" id="UP001432046">
    <property type="component" value="Chromosome"/>
</dbReference>
<evidence type="ECO:0000313" key="3">
    <source>
        <dbReference type="Proteomes" id="UP001432046"/>
    </source>
</evidence>
<evidence type="ECO:0000313" key="2">
    <source>
        <dbReference type="EMBL" id="WXC83453.1"/>
    </source>
</evidence>
<evidence type="ECO:0000256" key="1">
    <source>
        <dbReference type="SAM" id="MobiDB-lite"/>
    </source>
</evidence>
<reference evidence="2" key="2">
    <citation type="submission" date="2024-03" db="EMBL/GenBank/DDBJ databases">
        <authorList>
            <person name="Bromfield E.S.P."/>
            <person name="Cloutier S."/>
        </authorList>
    </citation>
    <scope>NUCLEOTIDE SEQUENCE</scope>
    <source>
        <strain evidence="2">5S5</strain>
    </source>
</reference>